<gene>
    <name evidence="1" type="ORF">GCM10017581_068650</name>
</gene>
<dbReference type="GO" id="GO:0003677">
    <property type="term" value="F:DNA binding"/>
    <property type="evidence" value="ECO:0007669"/>
    <property type="project" value="InterPro"/>
</dbReference>
<keyword evidence="2" id="KW-1185">Reference proteome</keyword>
<protein>
    <submittedName>
        <fullName evidence="1">Transcriptional regulator</fullName>
    </submittedName>
</protein>
<comment type="caution">
    <text evidence="1">The sequence shown here is derived from an EMBL/GenBank/DDBJ whole genome shotgun (WGS) entry which is preliminary data.</text>
</comment>
<sequence>MANTRLRTAMLRTGLDSAALAAAVGVDAKTVDRWLNGRTPHRRSRLAVAEQLGEDEGTLWPTARPDQNAGAPALSEVVGAYAHRADVPQDLWVSLLAGARHRIDLLGYAYPFVLELRPDAGRLIAAKAAQGVTVRMGFADPDCAHVAERDTLEQLNGSLPGRIRNALSFLGDLAGIDTVSIGLHQVHLYNSIFRFDDQMIVTPYLYRARGYQHPALHLRKLSEHGIFKSYEDQFGEIWATVRPLEASTV</sequence>
<dbReference type="InterPro" id="IPR001387">
    <property type="entry name" value="Cro/C1-type_HTH"/>
</dbReference>
<proteinExistence type="predicted"/>
<dbReference type="InterPro" id="IPR010982">
    <property type="entry name" value="Lambda_DNA-bd_dom_sf"/>
</dbReference>
<dbReference type="CDD" id="cd00093">
    <property type="entry name" value="HTH_XRE"/>
    <property type="match status" value="1"/>
</dbReference>
<dbReference type="EMBL" id="BSFP01000053">
    <property type="protein sequence ID" value="GLL05118.1"/>
    <property type="molecule type" value="Genomic_DNA"/>
</dbReference>
<name>A0A9W6KPV8_9ACTN</name>
<reference evidence="1" key="2">
    <citation type="submission" date="2023-01" db="EMBL/GenBank/DDBJ databases">
        <authorList>
            <person name="Sun Q."/>
            <person name="Evtushenko L."/>
        </authorList>
    </citation>
    <scope>NUCLEOTIDE SEQUENCE</scope>
    <source>
        <strain evidence="1">VKM Ac-1321</strain>
    </source>
</reference>
<reference evidence="1" key="1">
    <citation type="journal article" date="2014" name="Int. J. Syst. Evol. Microbiol.">
        <title>Complete genome sequence of Corynebacterium casei LMG S-19264T (=DSM 44701T), isolated from a smear-ripened cheese.</title>
        <authorList>
            <consortium name="US DOE Joint Genome Institute (JGI-PGF)"/>
            <person name="Walter F."/>
            <person name="Albersmeier A."/>
            <person name="Kalinowski J."/>
            <person name="Ruckert C."/>
        </authorList>
    </citation>
    <scope>NUCLEOTIDE SEQUENCE</scope>
    <source>
        <strain evidence="1">VKM Ac-1321</strain>
    </source>
</reference>
<dbReference type="Gene3D" id="1.10.260.40">
    <property type="entry name" value="lambda repressor-like DNA-binding domains"/>
    <property type="match status" value="1"/>
</dbReference>
<evidence type="ECO:0000313" key="1">
    <source>
        <dbReference type="EMBL" id="GLL05118.1"/>
    </source>
</evidence>
<dbReference type="AlphaFoldDB" id="A0A9W6KPV8"/>
<dbReference type="Proteomes" id="UP001143480">
    <property type="component" value="Unassembled WGS sequence"/>
</dbReference>
<evidence type="ECO:0000313" key="2">
    <source>
        <dbReference type="Proteomes" id="UP001143480"/>
    </source>
</evidence>
<dbReference type="SUPFAM" id="SSF47413">
    <property type="entry name" value="lambda repressor-like DNA-binding domains"/>
    <property type="match status" value="1"/>
</dbReference>
<organism evidence="1 2">
    <name type="scientific">Dactylosporangium matsuzakiense</name>
    <dbReference type="NCBI Taxonomy" id="53360"/>
    <lineage>
        <taxon>Bacteria</taxon>
        <taxon>Bacillati</taxon>
        <taxon>Actinomycetota</taxon>
        <taxon>Actinomycetes</taxon>
        <taxon>Micromonosporales</taxon>
        <taxon>Micromonosporaceae</taxon>
        <taxon>Dactylosporangium</taxon>
    </lineage>
</organism>
<accession>A0A9W6KPV8</accession>